<keyword evidence="2" id="KW-1185">Reference proteome</keyword>
<dbReference type="RefSeq" id="WP_150627084.1">
    <property type="nucleotide sequence ID" value="NZ_CABPSQ010000011.1"/>
</dbReference>
<dbReference type="AlphaFoldDB" id="A0A5E5AIA0"/>
<dbReference type="Proteomes" id="UP000414136">
    <property type="component" value="Unassembled WGS sequence"/>
</dbReference>
<accession>A0A5E5AIA0</accession>
<dbReference type="OrthoDB" id="8938174at2"/>
<organism evidence="1 2">
    <name type="scientific">Pandoraea captiosa</name>
    <dbReference type="NCBI Taxonomy" id="2508302"/>
    <lineage>
        <taxon>Bacteria</taxon>
        <taxon>Pseudomonadati</taxon>
        <taxon>Pseudomonadota</taxon>
        <taxon>Betaproteobacteria</taxon>
        <taxon>Burkholderiales</taxon>
        <taxon>Burkholderiaceae</taxon>
        <taxon>Pandoraea</taxon>
    </lineage>
</organism>
<proteinExistence type="predicted"/>
<dbReference type="Gene3D" id="3.30.2440.10">
    <property type="entry name" value="Secreted effector protein SifA"/>
    <property type="match status" value="1"/>
</dbReference>
<protein>
    <submittedName>
        <fullName evidence="1">Uncharacterized protein</fullName>
    </submittedName>
</protein>
<dbReference type="EMBL" id="CABPSQ010000011">
    <property type="protein sequence ID" value="VVE72978.1"/>
    <property type="molecule type" value="Genomic_DNA"/>
</dbReference>
<evidence type="ECO:0000313" key="2">
    <source>
        <dbReference type="Proteomes" id="UP000414136"/>
    </source>
</evidence>
<reference evidence="1 2" key="1">
    <citation type="submission" date="2019-08" db="EMBL/GenBank/DDBJ databases">
        <authorList>
            <person name="Peeters C."/>
        </authorList>
    </citation>
    <scope>NUCLEOTIDE SEQUENCE [LARGE SCALE GENOMIC DNA]</scope>
    <source>
        <strain evidence="1 2">LMG 31118</strain>
    </source>
</reference>
<name>A0A5E5AIA0_9BURK</name>
<evidence type="ECO:0000313" key="1">
    <source>
        <dbReference type="EMBL" id="VVE72978.1"/>
    </source>
</evidence>
<sequence>MATPIPNITLSLSGGYGCVLDAKTVETCTTTHDADALTSLWGKIKDWFFGTHAEAAKSALHQLAHPTSPEAQFDAFARLLEYVAPQDRGKLTWHVEENKAPCFRVGDYAFDAPNDWLSQRLTQQSAPDMARLLLSLHYRDTPVLSDLGNSCLNALAERALRMTGTDDVALNAEVIFESLRWQLPDLNRKPALVNALGLIGMQGNDEHDALADAVAEVVTQTLLSGIDAPDEDLRQIAGVAGSYAGGLVRLTTQMSRDRDAFIRVWLALNLPLNTSLRHNRMPVDSDAEAAIGNVVGGVAGGVAGATDLPS</sequence>
<gene>
    <name evidence="1" type="ORF">PCA31118_04373</name>
</gene>